<proteinExistence type="inferred from homology"/>
<dbReference type="Pfam" id="PF02567">
    <property type="entry name" value="PhzC-PhzF"/>
    <property type="match status" value="1"/>
</dbReference>
<dbReference type="PIRSF" id="PIRSF016184">
    <property type="entry name" value="PhzC_PhzF"/>
    <property type="match status" value="1"/>
</dbReference>
<dbReference type="NCBIfam" id="TIGR00654">
    <property type="entry name" value="PhzF_family"/>
    <property type="match status" value="1"/>
</dbReference>
<evidence type="ECO:0000256" key="3">
    <source>
        <dbReference type="PIRSR" id="PIRSR016184-1"/>
    </source>
</evidence>
<dbReference type="RefSeq" id="WP_301189659.1">
    <property type="nucleotide sequence ID" value="NZ_JAPDPJ010000010.1"/>
</dbReference>
<accession>A0AAE3M2T6</accession>
<dbReference type="Proteomes" id="UP001209229">
    <property type="component" value="Unassembled WGS sequence"/>
</dbReference>
<dbReference type="GO" id="GO:0016853">
    <property type="term" value="F:isomerase activity"/>
    <property type="evidence" value="ECO:0007669"/>
    <property type="project" value="UniProtKB-KW"/>
</dbReference>
<dbReference type="PANTHER" id="PTHR13774:SF17">
    <property type="entry name" value="PHENAZINE BIOSYNTHESIS-LIKE DOMAIN-CONTAINING PROTEIN"/>
    <property type="match status" value="1"/>
</dbReference>
<evidence type="ECO:0000313" key="4">
    <source>
        <dbReference type="EMBL" id="MCW3786089.1"/>
    </source>
</evidence>
<feature type="active site" evidence="3">
    <location>
        <position position="46"/>
    </location>
</feature>
<dbReference type="SUPFAM" id="SSF54506">
    <property type="entry name" value="Diaminopimelate epimerase-like"/>
    <property type="match status" value="1"/>
</dbReference>
<dbReference type="GO" id="GO:0005737">
    <property type="term" value="C:cytoplasm"/>
    <property type="evidence" value="ECO:0007669"/>
    <property type="project" value="TreeGrafter"/>
</dbReference>
<dbReference type="InterPro" id="IPR003719">
    <property type="entry name" value="Phenazine_PhzF-like"/>
</dbReference>
<comment type="similarity">
    <text evidence="1">Belongs to the PhzF family.</text>
</comment>
<sequence length="260" mass="29259">MPYPIYQVDAFSSDLFKGNPAAVVLLNQWLPDETLQKIAMENNLTETAFICPQNAELHIRWFTPTTEVELCGHATLASAHVLFNHEEIEGDEVTFYSKSGLLRVTKNDDQLVLDFPIDDIYRVSELPAMMKARSRDKIQEIYRGKTDYMFILSNQADIEDFVPSMDIISELDSRGVIITAPGKDVDFVSRYFAPKCGIPEDPVTGSAHTTLAPYWSKRLGKTSMTARQLSKRRGDLVCEIRGSRVLIGGTCKTYLKGQLL</sequence>
<protein>
    <submittedName>
        <fullName evidence="4">PhzF family phenazine biosynthesis protein</fullName>
    </submittedName>
</protein>
<dbReference type="AlphaFoldDB" id="A0AAE3M2T6"/>
<dbReference type="PANTHER" id="PTHR13774">
    <property type="entry name" value="PHENAZINE BIOSYNTHESIS PROTEIN"/>
    <property type="match status" value="1"/>
</dbReference>
<name>A0AAE3M2T6_9BACT</name>
<keyword evidence="5" id="KW-1185">Reference proteome</keyword>
<organism evidence="4 5">
    <name type="scientific">Plebeiibacterium sediminum</name>
    <dbReference type="NCBI Taxonomy" id="2992112"/>
    <lineage>
        <taxon>Bacteria</taxon>
        <taxon>Pseudomonadati</taxon>
        <taxon>Bacteroidota</taxon>
        <taxon>Bacteroidia</taxon>
        <taxon>Marinilabiliales</taxon>
        <taxon>Marinilabiliaceae</taxon>
        <taxon>Plebeiibacterium</taxon>
    </lineage>
</organism>
<dbReference type="EMBL" id="JAPDPJ010000010">
    <property type="protein sequence ID" value="MCW3786089.1"/>
    <property type="molecule type" value="Genomic_DNA"/>
</dbReference>
<evidence type="ECO:0000313" key="5">
    <source>
        <dbReference type="Proteomes" id="UP001209229"/>
    </source>
</evidence>
<comment type="caution">
    <text evidence="4">The sequence shown here is derived from an EMBL/GenBank/DDBJ whole genome shotgun (WGS) entry which is preliminary data.</text>
</comment>
<gene>
    <name evidence="4" type="ORF">OM075_06390</name>
</gene>
<reference evidence="4" key="1">
    <citation type="submission" date="2022-10" db="EMBL/GenBank/DDBJ databases">
        <authorList>
            <person name="Yu W.X."/>
        </authorList>
    </citation>
    <scope>NUCLEOTIDE SEQUENCE</scope>
    <source>
        <strain evidence="4">AAT</strain>
    </source>
</reference>
<evidence type="ECO:0000256" key="2">
    <source>
        <dbReference type="ARBA" id="ARBA00023235"/>
    </source>
</evidence>
<dbReference type="Gene3D" id="3.10.310.10">
    <property type="entry name" value="Diaminopimelate Epimerase, Chain A, domain 1"/>
    <property type="match status" value="2"/>
</dbReference>
<keyword evidence="2" id="KW-0413">Isomerase</keyword>
<evidence type="ECO:0000256" key="1">
    <source>
        <dbReference type="ARBA" id="ARBA00008270"/>
    </source>
</evidence>